<proteinExistence type="predicted"/>
<feature type="non-terminal residue" evidence="1">
    <location>
        <position position="1"/>
    </location>
</feature>
<gene>
    <name evidence="1" type="ORF">S12H4_40431</name>
</gene>
<accession>X1SJ83</accession>
<sequence>GVALGSRLGPVGGALGGTLGGISGFILGDREIVFPMDMVAIPAYQMYLLGGIEPVFQIYIKEGEVLNQVIPTDAMEAEEALSEPSKPSKKRKASKYHTAYGKHFKTLAPKFKLKSGAWAKDGFKRCQKAAHAATKKGLKK</sequence>
<comment type="caution">
    <text evidence="1">The sequence shown here is derived from an EMBL/GenBank/DDBJ whole genome shotgun (WGS) entry which is preliminary data.</text>
</comment>
<dbReference type="AlphaFoldDB" id="X1SJ83"/>
<name>X1SJ83_9ZZZZ</name>
<organism evidence="1">
    <name type="scientific">marine sediment metagenome</name>
    <dbReference type="NCBI Taxonomy" id="412755"/>
    <lineage>
        <taxon>unclassified sequences</taxon>
        <taxon>metagenomes</taxon>
        <taxon>ecological metagenomes</taxon>
    </lineage>
</organism>
<reference evidence="1" key="1">
    <citation type="journal article" date="2014" name="Front. Microbiol.">
        <title>High frequency of phylogenetically diverse reductive dehalogenase-homologous genes in deep subseafloor sedimentary metagenomes.</title>
        <authorList>
            <person name="Kawai M."/>
            <person name="Futagami T."/>
            <person name="Toyoda A."/>
            <person name="Takaki Y."/>
            <person name="Nishi S."/>
            <person name="Hori S."/>
            <person name="Arai W."/>
            <person name="Tsubouchi T."/>
            <person name="Morono Y."/>
            <person name="Uchiyama I."/>
            <person name="Ito T."/>
            <person name="Fujiyama A."/>
            <person name="Inagaki F."/>
            <person name="Takami H."/>
        </authorList>
    </citation>
    <scope>NUCLEOTIDE SEQUENCE</scope>
    <source>
        <strain evidence="1">Expedition CK06-06</strain>
    </source>
</reference>
<dbReference type="EMBL" id="BARW01024533">
    <property type="protein sequence ID" value="GAI93008.1"/>
    <property type="molecule type" value="Genomic_DNA"/>
</dbReference>
<evidence type="ECO:0000313" key="1">
    <source>
        <dbReference type="EMBL" id="GAI93008.1"/>
    </source>
</evidence>
<protein>
    <submittedName>
        <fullName evidence="1">Uncharacterized protein</fullName>
    </submittedName>
</protein>